<keyword evidence="1" id="KW-0812">Transmembrane</keyword>
<evidence type="ECO:0000313" key="3">
    <source>
        <dbReference type="Proteomes" id="UP000181909"/>
    </source>
</evidence>
<dbReference type="RefSeq" id="WP_143166467.1">
    <property type="nucleotide sequence ID" value="NZ_CP108276.1"/>
</dbReference>
<reference evidence="2 3" key="1">
    <citation type="submission" date="2016-11" db="EMBL/GenBank/DDBJ databases">
        <authorList>
            <person name="Jaros S."/>
            <person name="Januszkiewicz K."/>
            <person name="Wedrychowicz H."/>
        </authorList>
    </citation>
    <scope>NUCLEOTIDE SEQUENCE [LARGE SCALE GENOMIC DNA]</scope>
    <source>
        <strain evidence="2 3">OK807</strain>
    </source>
</reference>
<organism evidence="2 3">
    <name type="scientific">Streptomyces atratus</name>
    <dbReference type="NCBI Taxonomy" id="1893"/>
    <lineage>
        <taxon>Bacteria</taxon>
        <taxon>Bacillati</taxon>
        <taxon>Actinomycetota</taxon>
        <taxon>Actinomycetes</taxon>
        <taxon>Kitasatosporales</taxon>
        <taxon>Streptomycetaceae</taxon>
        <taxon>Streptomyces</taxon>
    </lineage>
</organism>
<feature type="transmembrane region" description="Helical" evidence="1">
    <location>
        <begin position="12"/>
        <end position="39"/>
    </location>
</feature>
<dbReference type="EMBL" id="FPJO01000004">
    <property type="protein sequence ID" value="SFX56872.1"/>
    <property type="molecule type" value="Genomic_DNA"/>
</dbReference>
<dbReference type="AlphaFoldDB" id="A0A1K1Y4T8"/>
<evidence type="ECO:0000256" key="1">
    <source>
        <dbReference type="SAM" id="Phobius"/>
    </source>
</evidence>
<accession>A0A1K1Y4T8</accession>
<feature type="transmembrane region" description="Helical" evidence="1">
    <location>
        <begin position="116"/>
        <end position="135"/>
    </location>
</feature>
<feature type="transmembrane region" description="Helical" evidence="1">
    <location>
        <begin position="90"/>
        <end position="110"/>
    </location>
</feature>
<dbReference type="OrthoDB" id="4310955at2"/>
<keyword evidence="1" id="KW-0472">Membrane</keyword>
<evidence type="ECO:0000313" key="2">
    <source>
        <dbReference type="EMBL" id="SFX56872.1"/>
    </source>
</evidence>
<proteinExistence type="predicted"/>
<gene>
    <name evidence="2" type="ORF">SAMN02787144_1004105</name>
</gene>
<keyword evidence="1" id="KW-1133">Transmembrane helix</keyword>
<dbReference type="Proteomes" id="UP000181909">
    <property type="component" value="Unassembled WGS sequence"/>
</dbReference>
<sequence>MGASGAVMHRGLLFGIRAGAIPAGICAVLWAVIALAGLFGGPVGSTFDKPVAGAVAVLGSLVVGAGLGLVTGVVLVVAPPRVLGSAPLRGLTCFVVGATLSAGEVVVMDVSSEGGYGPVFLAMLAMPVVGAVTAARSRSIAAARLGPADRV</sequence>
<protein>
    <submittedName>
        <fullName evidence="2">Uncharacterized protein</fullName>
    </submittedName>
</protein>
<name>A0A1K1Y4T8_STRAR</name>
<feature type="transmembrane region" description="Helical" evidence="1">
    <location>
        <begin position="51"/>
        <end position="78"/>
    </location>
</feature>